<evidence type="ECO:0000313" key="3">
    <source>
        <dbReference type="EMBL" id="KAF9978217.1"/>
    </source>
</evidence>
<protein>
    <submittedName>
        <fullName evidence="3">Uncharacterized protein</fullName>
    </submittedName>
</protein>
<dbReference type="AlphaFoldDB" id="A0A9P6JH02"/>
<reference evidence="3" key="1">
    <citation type="journal article" date="2020" name="Fungal Divers.">
        <title>Resolving the Mortierellaceae phylogeny through synthesis of multi-gene phylogenetics and phylogenomics.</title>
        <authorList>
            <person name="Vandepol N."/>
            <person name="Liber J."/>
            <person name="Desiro A."/>
            <person name="Na H."/>
            <person name="Kennedy M."/>
            <person name="Barry K."/>
            <person name="Grigoriev I.V."/>
            <person name="Miller A.N."/>
            <person name="O'Donnell K."/>
            <person name="Stajich J.E."/>
            <person name="Bonito G."/>
        </authorList>
    </citation>
    <scope>NUCLEOTIDE SEQUENCE</scope>
    <source>
        <strain evidence="3">MES-2147</strain>
    </source>
</reference>
<name>A0A9P6JH02_9FUNG</name>
<keyword evidence="2" id="KW-0472">Membrane</keyword>
<proteinExistence type="predicted"/>
<dbReference type="Proteomes" id="UP000749646">
    <property type="component" value="Unassembled WGS sequence"/>
</dbReference>
<comment type="caution">
    <text evidence="3">The sequence shown here is derived from an EMBL/GenBank/DDBJ whole genome shotgun (WGS) entry which is preliminary data.</text>
</comment>
<feature type="region of interest" description="Disordered" evidence="1">
    <location>
        <begin position="286"/>
        <end position="314"/>
    </location>
</feature>
<evidence type="ECO:0000256" key="2">
    <source>
        <dbReference type="SAM" id="Phobius"/>
    </source>
</evidence>
<feature type="transmembrane region" description="Helical" evidence="2">
    <location>
        <begin position="195"/>
        <end position="219"/>
    </location>
</feature>
<accession>A0A9P6JH02</accession>
<dbReference type="EMBL" id="JAAAHW010004138">
    <property type="protein sequence ID" value="KAF9978217.1"/>
    <property type="molecule type" value="Genomic_DNA"/>
</dbReference>
<evidence type="ECO:0000256" key="1">
    <source>
        <dbReference type="SAM" id="MobiDB-lite"/>
    </source>
</evidence>
<keyword evidence="2" id="KW-0812">Transmembrane</keyword>
<organism evidence="3 4">
    <name type="scientific">Modicella reniformis</name>
    <dbReference type="NCBI Taxonomy" id="1440133"/>
    <lineage>
        <taxon>Eukaryota</taxon>
        <taxon>Fungi</taxon>
        <taxon>Fungi incertae sedis</taxon>
        <taxon>Mucoromycota</taxon>
        <taxon>Mortierellomycotina</taxon>
        <taxon>Mortierellomycetes</taxon>
        <taxon>Mortierellales</taxon>
        <taxon>Mortierellaceae</taxon>
        <taxon>Modicella</taxon>
    </lineage>
</organism>
<evidence type="ECO:0000313" key="4">
    <source>
        <dbReference type="Proteomes" id="UP000749646"/>
    </source>
</evidence>
<keyword evidence="4" id="KW-1185">Reference proteome</keyword>
<keyword evidence="2" id="KW-1133">Transmembrane helix</keyword>
<gene>
    <name evidence="3" type="ORF">BGZ65_007088</name>
</gene>
<sequence>MVQNPTMWILDRKQHGLIKSFTLMSNSTMYTIGKNLTGSANDAILTRINIVNGSTTVPPATSMWPVRTQLANYSSSDGFVSSGCQDYKDFNMMTEGSTVAISCRDTSSGHHETNLYIYAGGQLEGTHVDGYFENVRSILPVNSATVPYIFMHNCTGIYGVMLAGSERGGWQSNPTGISIPDPEINGSNQKSGGSILAAIIGVIGAVAFIIHVVLMVSFYRKRLQTQNANQNISINVNTNANTNANTNSNSNPSVSQASMDQYLQQLQLLQQSQGGVSSGLIPVERVTSDPYPAHHDQAAPNYDDLYPHQPQGYLPRHVISGVDDAPSIHVHS</sequence>